<gene>
    <name evidence="2" type="ORF">IPO85_10515</name>
</gene>
<dbReference type="InterPro" id="IPR036873">
    <property type="entry name" value="Rhodanese-like_dom_sf"/>
</dbReference>
<dbReference type="PROSITE" id="PS50206">
    <property type="entry name" value="RHODANESE_3"/>
    <property type="match status" value="1"/>
</dbReference>
<protein>
    <submittedName>
        <fullName evidence="2">Rhodanese-like domain-containing protein</fullName>
    </submittedName>
</protein>
<comment type="caution">
    <text evidence="2">The sequence shown here is derived from an EMBL/GenBank/DDBJ whole genome shotgun (WGS) entry which is preliminary data.</text>
</comment>
<dbReference type="SMART" id="SM00450">
    <property type="entry name" value="RHOD"/>
    <property type="match status" value="1"/>
</dbReference>
<dbReference type="Gene3D" id="3.40.250.10">
    <property type="entry name" value="Rhodanese-like domain"/>
    <property type="match status" value="1"/>
</dbReference>
<dbReference type="SUPFAM" id="SSF52821">
    <property type="entry name" value="Rhodanese/Cell cycle control phosphatase"/>
    <property type="match status" value="1"/>
</dbReference>
<accession>A0A9D7S9M0</accession>
<organism evidence="2 3">
    <name type="scientific">Candidatus Defluviibacterium haderslevense</name>
    <dbReference type="NCBI Taxonomy" id="2981993"/>
    <lineage>
        <taxon>Bacteria</taxon>
        <taxon>Pseudomonadati</taxon>
        <taxon>Bacteroidota</taxon>
        <taxon>Saprospiria</taxon>
        <taxon>Saprospirales</taxon>
        <taxon>Saprospiraceae</taxon>
        <taxon>Candidatus Defluviibacterium</taxon>
    </lineage>
</organism>
<dbReference type="Pfam" id="PF00581">
    <property type="entry name" value="Rhodanese"/>
    <property type="match status" value="1"/>
</dbReference>
<name>A0A9D7S9M0_9BACT</name>
<dbReference type="Proteomes" id="UP000808349">
    <property type="component" value="Unassembled WGS sequence"/>
</dbReference>
<dbReference type="InterPro" id="IPR050229">
    <property type="entry name" value="GlpE_sulfurtransferase"/>
</dbReference>
<evidence type="ECO:0000313" key="3">
    <source>
        <dbReference type="Proteomes" id="UP000808349"/>
    </source>
</evidence>
<evidence type="ECO:0000259" key="1">
    <source>
        <dbReference type="PROSITE" id="PS50206"/>
    </source>
</evidence>
<evidence type="ECO:0000313" key="2">
    <source>
        <dbReference type="EMBL" id="MBK9717931.1"/>
    </source>
</evidence>
<feature type="domain" description="Rhodanese" evidence="1">
    <location>
        <begin position="2"/>
        <end position="86"/>
    </location>
</feature>
<dbReference type="InterPro" id="IPR001763">
    <property type="entry name" value="Rhodanese-like_dom"/>
</dbReference>
<dbReference type="PANTHER" id="PTHR43031">
    <property type="entry name" value="FAD-DEPENDENT OXIDOREDUCTASE"/>
    <property type="match status" value="1"/>
</dbReference>
<dbReference type="PANTHER" id="PTHR43031:SF1">
    <property type="entry name" value="PYRIDINE NUCLEOTIDE-DISULPHIDE OXIDOREDUCTASE"/>
    <property type="match status" value="1"/>
</dbReference>
<dbReference type="EMBL" id="JADKFW010000005">
    <property type="protein sequence ID" value="MBK9717931.1"/>
    <property type="molecule type" value="Genomic_DNA"/>
</dbReference>
<reference evidence="2 3" key="1">
    <citation type="submission" date="2020-10" db="EMBL/GenBank/DDBJ databases">
        <title>Connecting structure to function with the recovery of over 1000 high-quality activated sludge metagenome-assembled genomes encoding full-length rRNA genes using long-read sequencing.</title>
        <authorList>
            <person name="Singleton C.M."/>
            <person name="Petriglieri F."/>
            <person name="Kristensen J.M."/>
            <person name="Kirkegaard R.H."/>
            <person name="Michaelsen T.Y."/>
            <person name="Andersen M.H."/>
            <person name="Karst S.M."/>
            <person name="Dueholm M.S."/>
            <person name="Nielsen P.H."/>
            <person name="Albertsen M."/>
        </authorList>
    </citation>
    <scope>NUCLEOTIDE SEQUENCE [LARGE SCALE GENOMIC DNA]</scope>
    <source>
        <strain evidence="2">Ribe_18-Q3-R11-54_BAT3C.373</strain>
    </source>
</reference>
<proteinExistence type="predicted"/>
<dbReference type="AlphaFoldDB" id="A0A9D7S9M0"/>
<sequence>MVRNGAIIIDVRSKGEYSHGHIKDSLNIPIDTLSSHLTKLKAKNKPVITCCASGTRSAFAKTILQSNGFTHVYNGGSWSSLQNKIR</sequence>
<dbReference type="CDD" id="cd00158">
    <property type="entry name" value="RHOD"/>
    <property type="match status" value="1"/>
</dbReference>